<keyword evidence="3" id="KW-0804">Transcription</keyword>
<comment type="caution">
    <text evidence="6">The sequence shown here is derived from an EMBL/GenBank/DDBJ whole genome shotgun (WGS) entry which is preliminary data.</text>
</comment>
<protein>
    <submittedName>
        <fullName evidence="6">Transcriptional regulator AcuR</fullName>
    </submittedName>
</protein>
<name>A0ABP9UPV3_9BACT</name>
<dbReference type="PANTHER" id="PTHR47506">
    <property type="entry name" value="TRANSCRIPTIONAL REGULATORY PROTEIN"/>
    <property type="match status" value="1"/>
</dbReference>
<feature type="DNA-binding region" description="H-T-H motif" evidence="4">
    <location>
        <begin position="37"/>
        <end position="56"/>
    </location>
</feature>
<dbReference type="InterPro" id="IPR011075">
    <property type="entry name" value="TetR_C"/>
</dbReference>
<evidence type="ECO:0000313" key="6">
    <source>
        <dbReference type="EMBL" id="GAA5482721.1"/>
    </source>
</evidence>
<dbReference type="InterPro" id="IPR036271">
    <property type="entry name" value="Tet_transcr_reg_TetR-rel_C_sf"/>
</dbReference>
<evidence type="ECO:0000256" key="1">
    <source>
        <dbReference type="ARBA" id="ARBA00023015"/>
    </source>
</evidence>
<dbReference type="Pfam" id="PF00440">
    <property type="entry name" value="TetR_N"/>
    <property type="match status" value="1"/>
</dbReference>
<keyword evidence="1" id="KW-0805">Transcription regulation</keyword>
<dbReference type="EMBL" id="BAABRI010000009">
    <property type="protein sequence ID" value="GAA5482721.1"/>
    <property type="molecule type" value="Genomic_DNA"/>
</dbReference>
<dbReference type="SUPFAM" id="SSF46689">
    <property type="entry name" value="Homeodomain-like"/>
    <property type="match status" value="1"/>
</dbReference>
<dbReference type="SUPFAM" id="SSF48498">
    <property type="entry name" value="Tetracyclin repressor-like, C-terminal domain"/>
    <property type="match status" value="1"/>
</dbReference>
<dbReference type="InterPro" id="IPR009057">
    <property type="entry name" value="Homeodomain-like_sf"/>
</dbReference>
<keyword evidence="7" id="KW-1185">Reference proteome</keyword>
<dbReference type="InterPro" id="IPR001647">
    <property type="entry name" value="HTH_TetR"/>
</dbReference>
<dbReference type="PANTHER" id="PTHR47506:SF6">
    <property type="entry name" value="HTH-TYPE TRANSCRIPTIONAL REPRESSOR NEMR"/>
    <property type="match status" value="1"/>
</dbReference>
<organism evidence="6 7">
    <name type="scientific">Haloferula sargassicola</name>
    <dbReference type="NCBI Taxonomy" id="490096"/>
    <lineage>
        <taxon>Bacteria</taxon>
        <taxon>Pseudomonadati</taxon>
        <taxon>Verrucomicrobiota</taxon>
        <taxon>Verrucomicrobiia</taxon>
        <taxon>Verrucomicrobiales</taxon>
        <taxon>Verrucomicrobiaceae</taxon>
        <taxon>Haloferula</taxon>
    </lineage>
</organism>
<accession>A0ABP9UPV3</accession>
<feature type="domain" description="HTH tetR-type" evidence="5">
    <location>
        <begin position="14"/>
        <end position="74"/>
    </location>
</feature>
<evidence type="ECO:0000256" key="3">
    <source>
        <dbReference type="ARBA" id="ARBA00023163"/>
    </source>
</evidence>
<keyword evidence="2 4" id="KW-0238">DNA-binding</keyword>
<evidence type="ECO:0000256" key="4">
    <source>
        <dbReference type="PROSITE-ProRule" id="PRU00335"/>
    </source>
</evidence>
<dbReference type="PRINTS" id="PR00455">
    <property type="entry name" value="HTHTETR"/>
</dbReference>
<evidence type="ECO:0000256" key="2">
    <source>
        <dbReference type="ARBA" id="ARBA00023125"/>
    </source>
</evidence>
<dbReference type="Proteomes" id="UP001476282">
    <property type="component" value="Unassembled WGS sequence"/>
</dbReference>
<evidence type="ECO:0000259" key="5">
    <source>
        <dbReference type="PROSITE" id="PS50977"/>
    </source>
</evidence>
<evidence type="ECO:0000313" key="7">
    <source>
        <dbReference type="Proteomes" id="UP001476282"/>
    </source>
</evidence>
<sequence>MDKPSQKKRRRNPEETREDLVQATVRLILRQGFSATRVDEICAEAGVTKGAFFHHFKGKEEVGEAAIEWWGRMGGGMYEPAWTDDGRDPLERLRQMLEIMAGFTERPEACVCVVGMMSQEFAQSNESFRQAADRELVSWNDQVTKLLADAKAAHPGAVEFDPEQVAWFLNSLWQGSMLVSKTHGDPEMIRANLRIARDYVDGLFLPESHNLTLKS</sequence>
<proteinExistence type="predicted"/>
<dbReference type="Gene3D" id="1.10.357.10">
    <property type="entry name" value="Tetracycline Repressor, domain 2"/>
    <property type="match status" value="1"/>
</dbReference>
<dbReference type="PROSITE" id="PS50977">
    <property type="entry name" value="HTH_TETR_2"/>
    <property type="match status" value="1"/>
</dbReference>
<dbReference type="RefSeq" id="WP_353566852.1">
    <property type="nucleotide sequence ID" value="NZ_BAABRI010000009.1"/>
</dbReference>
<gene>
    <name evidence="6" type="primary">acuR_2</name>
    <name evidence="6" type="ORF">Hsar01_01944</name>
</gene>
<reference evidence="6 7" key="1">
    <citation type="submission" date="2024-02" db="EMBL/GenBank/DDBJ databases">
        <title>Haloferula sargassicola NBRC 104335.</title>
        <authorList>
            <person name="Ichikawa N."/>
            <person name="Katano-Makiyama Y."/>
            <person name="Hidaka K."/>
        </authorList>
    </citation>
    <scope>NUCLEOTIDE SEQUENCE [LARGE SCALE GENOMIC DNA]</scope>
    <source>
        <strain evidence="6 7">NBRC 104335</strain>
    </source>
</reference>
<dbReference type="Pfam" id="PF16925">
    <property type="entry name" value="TetR_C_13"/>
    <property type="match status" value="1"/>
</dbReference>